<dbReference type="Gene3D" id="3.30.460.10">
    <property type="entry name" value="Beta Polymerase, domain 2"/>
    <property type="match status" value="1"/>
</dbReference>
<comment type="subunit">
    <text evidence="2">Interacts with ribosomal protein uL14 (rplN).</text>
</comment>
<dbReference type="Pfam" id="PF02410">
    <property type="entry name" value="RsfS"/>
    <property type="match status" value="1"/>
</dbReference>
<keyword evidence="2" id="KW-0963">Cytoplasm</keyword>
<name>C0VZF6_9ACTO</name>
<dbReference type="GO" id="GO:0017148">
    <property type="term" value="P:negative regulation of translation"/>
    <property type="evidence" value="ECO:0007669"/>
    <property type="project" value="UniProtKB-UniRule"/>
</dbReference>
<dbReference type="GO" id="GO:0043023">
    <property type="term" value="F:ribosomal large subunit binding"/>
    <property type="evidence" value="ECO:0007669"/>
    <property type="project" value="TreeGrafter"/>
</dbReference>
<dbReference type="STRING" id="525245.HMPREF0044_0546"/>
<comment type="similarity">
    <text evidence="1 2">Belongs to the Iojap/RsfS family.</text>
</comment>
<dbReference type="InterPro" id="IPR043519">
    <property type="entry name" value="NT_sf"/>
</dbReference>
<keyword evidence="2" id="KW-0810">Translation regulation</keyword>
<dbReference type="EMBL" id="ACFG01000006">
    <property type="protein sequence ID" value="EEH64257.1"/>
    <property type="molecule type" value="Genomic_DNA"/>
</dbReference>
<keyword evidence="2" id="KW-0678">Repressor</keyword>
<dbReference type="GO" id="GO:0005737">
    <property type="term" value="C:cytoplasm"/>
    <property type="evidence" value="ECO:0007669"/>
    <property type="project" value="UniProtKB-SubCell"/>
</dbReference>
<proteinExistence type="inferred from homology"/>
<dbReference type="AlphaFoldDB" id="C0VZF6"/>
<evidence type="ECO:0000313" key="4">
    <source>
        <dbReference type="Proteomes" id="UP000010301"/>
    </source>
</evidence>
<comment type="caution">
    <text evidence="3">The sequence shown here is derived from an EMBL/GenBank/DDBJ whole genome shotgun (WGS) entry which is preliminary data.</text>
</comment>
<dbReference type="InterPro" id="IPR004394">
    <property type="entry name" value="Iojap/RsfS/C7orf30"/>
</dbReference>
<evidence type="ECO:0000256" key="1">
    <source>
        <dbReference type="ARBA" id="ARBA00010574"/>
    </source>
</evidence>
<accession>C0VZF6</accession>
<dbReference type="eggNOG" id="COG0799">
    <property type="taxonomic scope" value="Bacteria"/>
</dbReference>
<keyword evidence="4" id="KW-1185">Reference proteome</keyword>
<comment type="function">
    <text evidence="2">Functions as a ribosomal silencing factor. Interacts with ribosomal protein uL14 (rplN), blocking formation of intersubunit bridge B8. Prevents association of the 30S and 50S ribosomal subunits and the formation of functional ribosomes, thus repressing translation.</text>
</comment>
<dbReference type="HOGENOM" id="CLU_092688_2_2_11"/>
<dbReference type="GO" id="GO:0042256">
    <property type="term" value="P:cytosolic ribosome assembly"/>
    <property type="evidence" value="ECO:0007669"/>
    <property type="project" value="UniProtKB-UniRule"/>
</dbReference>
<evidence type="ECO:0000256" key="2">
    <source>
        <dbReference type="HAMAP-Rule" id="MF_01477"/>
    </source>
</evidence>
<dbReference type="PANTHER" id="PTHR21043:SF0">
    <property type="entry name" value="MITOCHONDRIAL ASSEMBLY OF RIBOSOMAL LARGE SUBUNIT PROTEIN 1"/>
    <property type="match status" value="1"/>
</dbReference>
<dbReference type="PANTHER" id="PTHR21043">
    <property type="entry name" value="IOJAP SUPERFAMILY ORTHOLOG"/>
    <property type="match status" value="1"/>
</dbReference>
<dbReference type="RefSeq" id="WP_006547543.1">
    <property type="nucleotide sequence ID" value="NZ_DS999546.1"/>
</dbReference>
<dbReference type="Proteomes" id="UP000010301">
    <property type="component" value="Unassembled WGS sequence"/>
</dbReference>
<organism evidence="3 4">
    <name type="scientific">Gleimia coleocanis DSM 15436</name>
    <dbReference type="NCBI Taxonomy" id="525245"/>
    <lineage>
        <taxon>Bacteria</taxon>
        <taxon>Bacillati</taxon>
        <taxon>Actinomycetota</taxon>
        <taxon>Actinomycetes</taxon>
        <taxon>Actinomycetales</taxon>
        <taxon>Actinomycetaceae</taxon>
        <taxon>Gleimia</taxon>
    </lineage>
</organism>
<dbReference type="GO" id="GO:0090071">
    <property type="term" value="P:negative regulation of ribosome biogenesis"/>
    <property type="evidence" value="ECO:0007669"/>
    <property type="project" value="UniProtKB-UniRule"/>
</dbReference>
<dbReference type="HAMAP" id="MF_01477">
    <property type="entry name" value="Iojap_RsfS"/>
    <property type="match status" value="1"/>
</dbReference>
<reference evidence="3 4" key="1">
    <citation type="submission" date="2009-01" db="EMBL/GenBank/DDBJ databases">
        <authorList>
            <person name="Qin X."/>
            <person name="Bachman B."/>
            <person name="Battles P."/>
            <person name="Bell A."/>
            <person name="Bess C."/>
            <person name="Bickham C."/>
            <person name="Chaboub L."/>
            <person name="Chen D."/>
            <person name="Coyle M."/>
            <person name="Deiros D.R."/>
            <person name="Dinh H."/>
            <person name="Forbes L."/>
            <person name="Fowler G."/>
            <person name="Francisco L."/>
            <person name="Fu Q."/>
            <person name="Gubbala S."/>
            <person name="Hale W."/>
            <person name="Han Y."/>
            <person name="Hemphill L."/>
            <person name="Highlander S.K."/>
            <person name="Hirani K."/>
            <person name="Hogues M."/>
            <person name="Jackson L."/>
            <person name="Jakkamsetti A."/>
            <person name="Javaid M."/>
            <person name="Jiang H."/>
            <person name="Korchina V."/>
            <person name="Kovar C."/>
            <person name="Lara F."/>
            <person name="Lee S."/>
            <person name="Mata R."/>
            <person name="Mathew T."/>
            <person name="Moen C."/>
            <person name="Morales K."/>
            <person name="Munidasa M."/>
            <person name="Nazareth L."/>
            <person name="Ngo R."/>
            <person name="Nguyen L."/>
            <person name="Okwuonu G."/>
            <person name="Ongeri F."/>
            <person name="Patil S."/>
            <person name="Petrosino J."/>
            <person name="Pham C."/>
            <person name="Pham P."/>
            <person name="Pu L.-L."/>
            <person name="Puazo M."/>
            <person name="Raj R."/>
            <person name="Reid J."/>
            <person name="Rouhana J."/>
            <person name="Saada N."/>
            <person name="Shang Y."/>
            <person name="Simmons D."/>
            <person name="Thornton R."/>
            <person name="Warren J."/>
            <person name="Weissenberger G."/>
            <person name="Zhang J."/>
            <person name="Zhang L."/>
            <person name="Zhou C."/>
            <person name="Zhu D."/>
            <person name="Muzny D."/>
            <person name="Worley K."/>
            <person name="Gibbs R."/>
        </authorList>
    </citation>
    <scope>NUCLEOTIDE SEQUENCE [LARGE SCALE GENOMIC DNA]</scope>
    <source>
        <strain evidence="3 4">DSM 15436</strain>
    </source>
</reference>
<sequence length="121" mass="13534">MAISAQAREILDIAVAASEAKLGINPVALEVTDRMPFTDVFLVVSAESPRQVNAIANEIVDELIKHGHKRAKMEGKDEASWILVDCRDVIVHVMLDEKREFYALERLWADAPEVPIEVTPR</sequence>
<evidence type="ECO:0000313" key="3">
    <source>
        <dbReference type="EMBL" id="EEH64257.1"/>
    </source>
</evidence>
<comment type="subcellular location">
    <subcellularLocation>
        <location evidence="2">Cytoplasm</location>
    </subcellularLocation>
</comment>
<dbReference type="NCBIfam" id="TIGR00090">
    <property type="entry name" value="rsfS_iojap_ybeB"/>
    <property type="match status" value="1"/>
</dbReference>
<dbReference type="SUPFAM" id="SSF81301">
    <property type="entry name" value="Nucleotidyltransferase"/>
    <property type="match status" value="1"/>
</dbReference>
<protein>
    <recommendedName>
        <fullName evidence="2">Ribosomal silencing factor RsfS</fullName>
    </recommendedName>
</protein>
<gene>
    <name evidence="2" type="primary">rsfS</name>
    <name evidence="3" type="ORF">HMPREF0044_0546</name>
</gene>